<keyword evidence="1" id="KW-0472">Membrane</keyword>
<dbReference type="EMBL" id="JBHSGI010000002">
    <property type="protein sequence ID" value="MFC4667796.1"/>
    <property type="molecule type" value="Genomic_DNA"/>
</dbReference>
<evidence type="ECO:0000313" key="2">
    <source>
        <dbReference type="EMBL" id="MFC4667796.1"/>
    </source>
</evidence>
<name>A0ABV9KCY3_9RHOB</name>
<keyword evidence="1" id="KW-1133">Transmembrane helix</keyword>
<feature type="transmembrane region" description="Helical" evidence="1">
    <location>
        <begin position="32"/>
        <end position="51"/>
    </location>
</feature>
<dbReference type="RefSeq" id="WP_380716030.1">
    <property type="nucleotide sequence ID" value="NZ_JBHSGI010000002.1"/>
</dbReference>
<reference evidence="3" key="1">
    <citation type="journal article" date="2019" name="Int. J. Syst. Evol. Microbiol.">
        <title>The Global Catalogue of Microorganisms (GCM) 10K type strain sequencing project: providing services to taxonomists for standard genome sequencing and annotation.</title>
        <authorList>
            <consortium name="The Broad Institute Genomics Platform"/>
            <consortium name="The Broad Institute Genome Sequencing Center for Infectious Disease"/>
            <person name="Wu L."/>
            <person name="Ma J."/>
        </authorList>
    </citation>
    <scope>NUCLEOTIDE SEQUENCE [LARGE SCALE GENOMIC DNA]</scope>
    <source>
        <strain evidence="3">CGMCC 4.7283</strain>
    </source>
</reference>
<keyword evidence="1" id="KW-0812">Transmembrane</keyword>
<keyword evidence="3" id="KW-1185">Reference proteome</keyword>
<feature type="transmembrane region" description="Helical" evidence="1">
    <location>
        <begin position="7"/>
        <end position="26"/>
    </location>
</feature>
<gene>
    <name evidence="2" type="ORF">ACFO5X_04460</name>
</gene>
<protein>
    <submittedName>
        <fullName evidence="2">Uncharacterized protein</fullName>
    </submittedName>
</protein>
<dbReference type="Proteomes" id="UP001595973">
    <property type="component" value="Unassembled WGS sequence"/>
</dbReference>
<evidence type="ECO:0000313" key="3">
    <source>
        <dbReference type="Proteomes" id="UP001595973"/>
    </source>
</evidence>
<sequence>MGRDGYISIAILTSLVGLMVAVDSSAAAATRWIGGSVCVATILVTAYLLAIPEALRTVFRRGALLLGSKDIAGLTAERREDSLVRFLRLHGHVARQTDRAISLSRKRKVPDAG</sequence>
<proteinExistence type="predicted"/>
<accession>A0ABV9KCY3</accession>
<organism evidence="2 3">
    <name type="scientific">Seohaeicola nanhaiensis</name>
    <dbReference type="NCBI Taxonomy" id="1387282"/>
    <lineage>
        <taxon>Bacteria</taxon>
        <taxon>Pseudomonadati</taxon>
        <taxon>Pseudomonadota</taxon>
        <taxon>Alphaproteobacteria</taxon>
        <taxon>Rhodobacterales</taxon>
        <taxon>Roseobacteraceae</taxon>
        <taxon>Seohaeicola</taxon>
    </lineage>
</organism>
<evidence type="ECO:0000256" key="1">
    <source>
        <dbReference type="SAM" id="Phobius"/>
    </source>
</evidence>
<comment type="caution">
    <text evidence="2">The sequence shown here is derived from an EMBL/GenBank/DDBJ whole genome shotgun (WGS) entry which is preliminary data.</text>
</comment>